<dbReference type="Proteomes" id="UP000326500">
    <property type="component" value="Unassembled WGS sequence"/>
</dbReference>
<evidence type="ECO:0000256" key="1">
    <source>
        <dbReference type="SAM" id="Phobius"/>
    </source>
</evidence>
<keyword evidence="1" id="KW-0472">Membrane</keyword>
<organism evidence="2 3">
    <name type="scientific">Methanoculleus thermophilus</name>
    <dbReference type="NCBI Taxonomy" id="2200"/>
    <lineage>
        <taxon>Archaea</taxon>
        <taxon>Methanobacteriati</taxon>
        <taxon>Methanobacteriota</taxon>
        <taxon>Stenosarchaea group</taxon>
        <taxon>Methanomicrobia</taxon>
        <taxon>Methanomicrobiales</taxon>
        <taxon>Methanomicrobiaceae</taxon>
        <taxon>Methanoculleus</taxon>
    </lineage>
</organism>
<keyword evidence="1" id="KW-0812">Transmembrane</keyword>
<reference evidence="2 3" key="1">
    <citation type="submission" date="2016-10" db="EMBL/GenBank/DDBJ databases">
        <authorList>
            <person name="Varghese N."/>
            <person name="Submissions S."/>
        </authorList>
    </citation>
    <scope>NUCLEOTIDE SEQUENCE [LARGE SCALE GENOMIC DNA]</scope>
    <source>
        <strain evidence="2 3">DSM 2373</strain>
    </source>
</reference>
<evidence type="ECO:0000313" key="3">
    <source>
        <dbReference type="Proteomes" id="UP000326500"/>
    </source>
</evidence>
<feature type="transmembrane region" description="Helical" evidence="1">
    <location>
        <begin position="44"/>
        <end position="60"/>
    </location>
</feature>
<feature type="transmembrane region" description="Helical" evidence="1">
    <location>
        <begin position="66"/>
        <end position="84"/>
    </location>
</feature>
<keyword evidence="3" id="KW-1185">Reference proteome</keyword>
<sequence>MGFDRRFLLLCTGEVLVVAADNVVAALILQMVILAVFLGNLRGYLTFAVGVSLFAVLLAMSGTVYLPLLVLAAALGCGYLILAFRDYRLTRWAGGDT</sequence>
<accession>A0A1G9ATM2</accession>
<evidence type="ECO:0000313" key="2">
    <source>
        <dbReference type="EMBL" id="SDK29960.1"/>
    </source>
</evidence>
<gene>
    <name evidence="2" type="ORF">SAMN04488571_1072</name>
</gene>
<dbReference type="EMBL" id="FNFT01000007">
    <property type="protein sequence ID" value="SDK29960.1"/>
    <property type="molecule type" value="Genomic_DNA"/>
</dbReference>
<proteinExistence type="predicted"/>
<dbReference type="STRING" id="2200.GCA_001571405_02231"/>
<name>A0A1G9ATM2_9EURY</name>
<protein>
    <submittedName>
        <fullName evidence="2">Uncharacterized protein</fullName>
    </submittedName>
</protein>
<keyword evidence="1" id="KW-1133">Transmembrane helix</keyword>
<dbReference type="AlphaFoldDB" id="A0A1G9ATM2"/>
<feature type="transmembrane region" description="Helical" evidence="1">
    <location>
        <begin position="15"/>
        <end position="37"/>
    </location>
</feature>